<evidence type="ECO:0000259" key="8">
    <source>
        <dbReference type="Pfam" id="PF00460"/>
    </source>
</evidence>
<evidence type="ECO:0000256" key="2">
    <source>
        <dbReference type="ARBA" id="ARBA00004613"/>
    </source>
</evidence>
<feature type="domain" description="Flagellar hook-associated protein FlgK helical" evidence="10">
    <location>
        <begin position="102"/>
        <end position="305"/>
    </location>
</feature>
<dbReference type="InterPro" id="IPR010930">
    <property type="entry name" value="Flg_bb/hook_C_dom"/>
</dbReference>
<dbReference type="SUPFAM" id="SSF64518">
    <property type="entry name" value="Phase 1 flagellin"/>
    <property type="match status" value="1"/>
</dbReference>
<accession>A0ABU6GNS7</accession>
<dbReference type="PANTHER" id="PTHR30033">
    <property type="entry name" value="FLAGELLAR HOOK-ASSOCIATED PROTEIN 1"/>
    <property type="match status" value="1"/>
</dbReference>
<dbReference type="NCBIfam" id="TIGR02492">
    <property type="entry name" value="flgK_ends"/>
    <property type="match status" value="1"/>
</dbReference>
<feature type="domain" description="Flagellar basal-body/hook protein C-terminal" evidence="9">
    <location>
        <begin position="472"/>
        <end position="513"/>
    </location>
</feature>
<keyword evidence="12" id="KW-1185">Reference proteome</keyword>
<protein>
    <recommendedName>
        <fullName evidence="4 7">Flagellar hook-associated protein 1</fullName>
        <shortName evidence="7">HAP1</shortName>
    </recommendedName>
</protein>
<evidence type="ECO:0000259" key="10">
    <source>
        <dbReference type="Pfam" id="PF22638"/>
    </source>
</evidence>
<dbReference type="Proteomes" id="UP001344632">
    <property type="component" value="Unassembled WGS sequence"/>
</dbReference>
<keyword evidence="11" id="KW-0966">Cell projection</keyword>
<dbReference type="Pfam" id="PF22638">
    <property type="entry name" value="FlgK_D1"/>
    <property type="match status" value="1"/>
</dbReference>
<name>A0ABU6GNS7_9BACL</name>
<comment type="caution">
    <text evidence="11">The sequence shown here is derived from an EMBL/GenBank/DDBJ whole genome shotgun (WGS) entry which is preliminary data.</text>
</comment>
<evidence type="ECO:0000256" key="6">
    <source>
        <dbReference type="ARBA" id="ARBA00023143"/>
    </source>
</evidence>
<reference evidence="11 12" key="1">
    <citation type="submission" date="2023-03" db="EMBL/GenBank/DDBJ databases">
        <title>Bacillus Genome Sequencing.</title>
        <authorList>
            <person name="Dunlap C."/>
        </authorList>
    </citation>
    <scope>NUCLEOTIDE SEQUENCE [LARGE SCALE GENOMIC DNA]</scope>
    <source>
        <strain evidence="11 12">BD-525</strain>
    </source>
</reference>
<dbReference type="Pfam" id="PF06429">
    <property type="entry name" value="Flg_bbr_C"/>
    <property type="match status" value="1"/>
</dbReference>
<dbReference type="PANTHER" id="PTHR30033:SF1">
    <property type="entry name" value="FLAGELLAR HOOK-ASSOCIATED PROTEIN 1"/>
    <property type="match status" value="1"/>
</dbReference>
<dbReference type="EMBL" id="JARLKZ010000011">
    <property type="protein sequence ID" value="MEC0241414.1"/>
    <property type="molecule type" value="Genomic_DNA"/>
</dbReference>
<proteinExistence type="inferred from homology"/>
<dbReference type="InterPro" id="IPR002371">
    <property type="entry name" value="FlgK"/>
</dbReference>
<dbReference type="PRINTS" id="PR01005">
    <property type="entry name" value="FLGHOOKAP1"/>
</dbReference>
<comment type="subcellular location">
    <subcellularLocation>
        <location evidence="1 7">Bacterial flagellum</location>
    </subcellularLocation>
    <subcellularLocation>
        <location evidence="2 7">Secreted</location>
    </subcellularLocation>
</comment>
<evidence type="ECO:0000256" key="3">
    <source>
        <dbReference type="ARBA" id="ARBA00009677"/>
    </source>
</evidence>
<evidence type="ECO:0000256" key="1">
    <source>
        <dbReference type="ARBA" id="ARBA00004365"/>
    </source>
</evidence>
<feature type="domain" description="Flagellar basal body rod protein N-terminal" evidence="8">
    <location>
        <begin position="9"/>
        <end position="37"/>
    </location>
</feature>
<comment type="similarity">
    <text evidence="3 7">Belongs to the flagella basal body rod proteins family.</text>
</comment>
<sequence>MTSTFHSIETAKRSLFTQTAALNTTGHNIANANTEGYSRQTVKMQASRPIEAYGMNRSNAPGQLGTGVEYQSVERIRESFLDTQYRSETNANGSWSIKSDTLDKLQGIFNEPSDTGISKVLNNFWNSWSNLSKDPESASARKVVKENAVALTDAMNYMSGQLDKMSQDLTTNVGVKASEVQNYLTQIKDLNQSITRIEGLGDHANDLRDQRDLLTDKLSQIINVNVVDTDQGYTISMNGQNLVVGSDLLVDVDGTDANDRGNFLEEAFTSGNLTGGQVYGMIASRESYVKDYKKQLDDLANTLANGDMQITLPKGTILPDGVTVNGVTGRTVTEDTVVTVKGLNGLHQLGYTLDGTTKGGLPFFESSKDGEPITAGNIRLNSKIAEDPNLIASSMRTEGSGTDEKVIKGNNTMALLMANMKLTNIASADGKRNTTIDGYYNTMVGQLGVQAQEASRQTQNSDILVEQVESQRQSVSGVSLDEEMSNLIKYQHAYGASARFMTTFDQLLDKLINSTGTVGR</sequence>
<evidence type="ECO:0000256" key="5">
    <source>
        <dbReference type="ARBA" id="ARBA00022525"/>
    </source>
</evidence>
<evidence type="ECO:0000256" key="4">
    <source>
        <dbReference type="ARBA" id="ARBA00016244"/>
    </source>
</evidence>
<dbReference type="RefSeq" id="WP_326089125.1">
    <property type="nucleotide sequence ID" value="NZ_JARLKZ010000011.1"/>
</dbReference>
<keyword evidence="11" id="KW-0282">Flagellum</keyword>
<evidence type="ECO:0000259" key="9">
    <source>
        <dbReference type="Pfam" id="PF06429"/>
    </source>
</evidence>
<organism evidence="11 12">
    <name type="scientific">Paenibacillus dokdonensis</name>
    <dbReference type="NCBI Taxonomy" id="2567944"/>
    <lineage>
        <taxon>Bacteria</taxon>
        <taxon>Bacillati</taxon>
        <taxon>Bacillota</taxon>
        <taxon>Bacilli</taxon>
        <taxon>Bacillales</taxon>
        <taxon>Paenibacillaceae</taxon>
        <taxon>Paenibacillus</taxon>
    </lineage>
</organism>
<evidence type="ECO:0000256" key="7">
    <source>
        <dbReference type="RuleBase" id="RU362065"/>
    </source>
</evidence>
<evidence type="ECO:0000313" key="12">
    <source>
        <dbReference type="Proteomes" id="UP001344632"/>
    </source>
</evidence>
<keyword evidence="11" id="KW-0969">Cilium</keyword>
<evidence type="ECO:0000313" key="11">
    <source>
        <dbReference type="EMBL" id="MEC0241414.1"/>
    </source>
</evidence>
<gene>
    <name evidence="7 11" type="primary">flgK</name>
    <name evidence="11" type="ORF">P4H66_16455</name>
</gene>
<keyword evidence="5 7" id="KW-0964">Secreted</keyword>
<dbReference type="Pfam" id="PF00460">
    <property type="entry name" value="Flg_bb_rod"/>
    <property type="match status" value="1"/>
</dbReference>
<dbReference type="InterPro" id="IPR053927">
    <property type="entry name" value="FlgK_helical"/>
</dbReference>
<dbReference type="InterPro" id="IPR001444">
    <property type="entry name" value="Flag_bb_rod_N"/>
</dbReference>
<keyword evidence="6 7" id="KW-0975">Bacterial flagellum</keyword>